<accession>A0A0A8ZUJ2</accession>
<dbReference type="InterPro" id="IPR051143">
    <property type="entry name" value="TrkH_K-transport"/>
</dbReference>
<evidence type="ECO:0000256" key="1">
    <source>
        <dbReference type="SAM" id="Phobius"/>
    </source>
</evidence>
<dbReference type="GO" id="GO:0005886">
    <property type="term" value="C:plasma membrane"/>
    <property type="evidence" value="ECO:0007669"/>
    <property type="project" value="TreeGrafter"/>
</dbReference>
<dbReference type="GO" id="GO:0008324">
    <property type="term" value="F:monoatomic cation transmembrane transporter activity"/>
    <property type="evidence" value="ECO:0007669"/>
    <property type="project" value="TreeGrafter"/>
</dbReference>
<dbReference type="PANTHER" id="PTHR31064">
    <property type="entry name" value="POTASSIUM TRANSPORT PROTEIN DDB_G0292412-RELATED"/>
    <property type="match status" value="1"/>
</dbReference>
<reference evidence="2" key="2">
    <citation type="journal article" date="2015" name="Data Brief">
        <title>Shoot transcriptome of the giant reed, Arundo donax.</title>
        <authorList>
            <person name="Barrero R.A."/>
            <person name="Guerrero F.D."/>
            <person name="Moolhuijzen P."/>
            <person name="Goolsby J.A."/>
            <person name="Tidwell J."/>
            <person name="Bellgard S.E."/>
            <person name="Bellgard M.I."/>
        </authorList>
    </citation>
    <scope>NUCLEOTIDE SEQUENCE</scope>
    <source>
        <tissue evidence="2">Shoot tissue taken approximately 20 cm above the soil surface</tissue>
    </source>
</reference>
<name>A0A0A8ZUJ2_ARUDO</name>
<dbReference type="GO" id="GO:0098662">
    <property type="term" value="P:inorganic cation transmembrane transport"/>
    <property type="evidence" value="ECO:0007669"/>
    <property type="project" value="UniProtKB-ARBA"/>
</dbReference>
<keyword evidence="1" id="KW-1133">Transmembrane helix</keyword>
<evidence type="ECO:0000313" key="2">
    <source>
        <dbReference type="EMBL" id="JAD38492.1"/>
    </source>
</evidence>
<proteinExistence type="predicted"/>
<protein>
    <submittedName>
        <fullName evidence="2">Uncharacterized protein</fullName>
    </submittedName>
</protein>
<sequence length="130" mass="14752">MHPASSVLRALQHVKSYVATNISLSNLEVTRIFKEKFQNLLGFLFMKLSSLSKCVTRFIKHAFWLLVFQSNPFIVQLIYFVTISFAGFLALKNFNPRGKPIPRDLDLVFTSVSTATVSSMSTIQMEELSD</sequence>
<keyword evidence="1" id="KW-0812">Transmembrane</keyword>
<dbReference type="PANTHER" id="PTHR31064:SF8">
    <property type="entry name" value="CATION TRANSPORTER HKT1_1"/>
    <property type="match status" value="1"/>
</dbReference>
<reference evidence="2" key="1">
    <citation type="submission" date="2014-09" db="EMBL/GenBank/DDBJ databases">
        <authorList>
            <person name="Magalhaes I.L.F."/>
            <person name="Oliveira U."/>
            <person name="Santos F.R."/>
            <person name="Vidigal T.H.D.A."/>
            <person name="Brescovit A.D."/>
            <person name="Santos A.J."/>
        </authorList>
    </citation>
    <scope>NUCLEOTIDE SEQUENCE</scope>
    <source>
        <tissue evidence="2">Shoot tissue taken approximately 20 cm above the soil surface</tissue>
    </source>
</reference>
<organism evidence="2">
    <name type="scientific">Arundo donax</name>
    <name type="common">Giant reed</name>
    <name type="synonym">Donax arundinaceus</name>
    <dbReference type="NCBI Taxonomy" id="35708"/>
    <lineage>
        <taxon>Eukaryota</taxon>
        <taxon>Viridiplantae</taxon>
        <taxon>Streptophyta</taxon>
        <taxon>Embryophyta</taxon>
        <taxon>Tracheophyta</taxon>
        <taxon>Spermatophyta</taxon>
        <taxon>Magnoliopsida</taxon>
        <taxon>Liliopsida</taxon>
        <taxon>Poales</taxon>
        <taxon>Poaceae</taxon>
        <taxon>PACMAD clade</taxon>
        <taxon>Arundinoideae</taxon>
        <taxon>Arundineae</taxon>
        <taxon>Arundo</taxon>
    </lineage>
</organism>
<dbReference type="AlphaFoldDB" id="A0A0A8ZUJ2"/>
<keyword evidence="1" id="KW-0472">Membrane</keyword>
<feature type="transmembrane region" description="Helical" evidence="1">
    <location>
        <begin position="73"/>
        <end position="91"/>
    </location>
</feature>
<dbReference type="EMBL" id="GBRH01259403">
    <property type="protein sequence ID" value="JAD38492.1"/>
    <property type="molecule type" value="Transcribed_RNA"/>
</dbReference>